<name>A0A124GAP0_CHLLI</name>
<evidence type="ECO:0000313" key="5">
    <source>
        <dbReference type="Proteomes" id="UP000053937"/>
    </source>
</evidence>
<dbReference type="Gene3D" id="2.50.20.10">
    <property type="entry name" value="Lipoprotein localisation LolA/LolB/LppX"/>
    <property type="match status" value="1"/>
</dbReference>
<dbReference type="Pfam" id="PF17131">
    <property type="entry name" value="LolA_like"/>
    <property type="match status" value="1"/>
</dbReference>
<comment type="caution">
    <text evidence="4">The sequence shown here is derived from an EMBL/GenBank/DDBJ whole genome shotgun (WGS) entry which is preliminary data.</text>
</comment>
<dbReference type="InterPro" id="IPR029046">
    <property type="entry name" value="LolA/LolB/LppX"/>
</dbReference>
<evidence type="ECO:0000256" key="2">
    <source>
        <dbReference type="SAM" id="SignalP"/>
    </source>
</evidence>
<feature type="chain" id="PRO_5007172083" description="Uncharacterized protein TP-0789 domain-containing protein" evidence="2">
    <location>
        <begin position="22"/>
        <end position="261"/>
    </location>
</feature>
<feature type="signal peptide" evidence="2">
    <location>
        <begin position="1"/>
        <end position="21"/>
    </location>
</feature>
<protein>
    <recommendedName>
        <fullName evidence="3">Uncharacterized protein TP-0789 domain-containing protein</fullName>
    </recommendedName>
</protein>
<evidence type="ECO:0000256" key="1">
    <source>
        <dbReference type="ARBA" id="ARBA00022729"/>
    </source>
</evidence>
<dbReference type="Proteomes" id="UP000053937">
    <property type="component" value="Unassembled WGS sequence"/>
</dbReference>
<keyword evidence="1 2" id="KW-0732">Signal</keyword>
<accession>A0A124GAP0</accession>
<dbReference type="OrthoDB" id="597707at2"/>
<dbReference type="SUPFAM" id="SSF89392">
    <property type="entry name" value="Prokaryotic lipoproteins and lipoprotein localization factors"/>
    <property type="match status" value="1"/>
</dbReference>
<feature type="domain" description="Uncharacterized protein TP-0789" evidence="3">
    <location>
        <begin position="78"/>
        <end position="253"/>
    </location>
</feature>
<dbReference type="PIRSF" id="PIRSF028205">
    <property type="entry name" value="UCP028205"/>
    <property type="match status" value="1"/>
</dbReference>
<sequence>MYKFLKIFCVFALFSTLSAYRESIAETVDNSRAAELLQRADVVRSPWSDFNMIATLSYEKMQEQKKDIFRVYVKNHVNSLVCYIEPLRQRGNLLLMLDEYLWYYVNKTQRPMRITPIQKISGGASYGDISRLSWSKDYNASLAGESQITVKGNNFDTWYLKLKARSRSATYHTIDLFVEKETGYPRKAIVYLQSGKKMKTLYFTGFSSIGGKTMNTAMEFVDHLESDSKTTMTFSKVIVRKSPDRYFLKTNLSSIYLDIFN</sequence>
<dbReference type="InterPro" id="IPR011220">
    <property type="entry name" value="UCP028205"/>
</dbReference>
<evidence type="ECO:0000313" key="4">
    <source>
        <dbReference type="EMBL" id="KUL32842.1"/>
    </source>
</evidence>
<organism evidence="4 5">
    <name type="scientific">Chlorobium limicola</name>
    <dbReference type="NCBI Taxonomy" id="1092"/>
    <lineage>
        <taxon>Bacteria</taxon>
        <taxon>Pseudomonadati</taxon>
        <taxon>Chlorobiota</taxon>
        <taxon>Chlorobiia</taxon>
        <taxon>Chlorobiales</taxon>
        <taxon>Chlorobiaceae</taxon>
        <taxon>Chlorobium/Pelodictyon group</taxon>
        <taxon>Chlorobium</taxon>
    </lineage>
</organism>
<dbReference type="RefSeq" id="WP_059138232.1">
    <property type="nucleotide sequence ID" value="NZ_LMBR01000012.1"/>
</dbReference>
<dbReference type="CDD" id="cd16329">
    <property type="entry name" value="LolA_like"/>
    <property type="match status" value="1"/>
</dbReference>
<reference evidence="4 5" key="1">
    <citation type="submission" date="2015-10" db="EMBL/GenBank/DDBJ databases">
        <title>Draft Genome Sequence of Chlorobium limicola strain Frasassi Growing under Artificial Lighting in the Frasassi Cave System.</title>
        <authorList>
            <person name="Mansor M."/>
            <person name="Macalady J."/>
        </authorList>
    </citation>
    <scope>NUCLEOTIDE SEQUENCE [LARGE SCALE GENOMIC DNA]</scope>
    <source>
        <strain evidence="4 5">Frasassi</strain>
    </source>
</reference>
<gene>
    <name evidence="4" type="ORF">ASB62_01040</name>
</gene>
<dbReference type="EMBL" id="LMBR01000012">
    <property type="protein sequence ID" value="KUL32842.1"/>
    <property type="molecule type" value="Genomic_DNA"/>
</dbReference>
<dbReference type="AlphaFoldDB" id="A0A124GAP0"/>
<keyword evidence="5" id="KW-1185">Reference proteome</keyword>
<dbReference type="InterPro" id="IPR033399">
    <property type="entry name" value="TP_0789-like"/>
</dbReference>
<evidence type="ECO:0000259" key="3">
    <source>
        <dbReference type="Pfam" id="PF17131"/>
    </source>
</evidence>
<proteinExistence type="predicted"/>